<reference evidence="3" key="1">
    <citation type="submission" date="2023-08" db="EMBL/GenBank/DDBJ databases">
        <title>A de novo genome assembly of Solanum verrucosum Schlechtendal, a Mexican diploid species geographically isolated from the other diploid A-genome species in potato relatives.</title>
        <authorList>
            <person name="Hosaka K."/>
        </authorList>
    </citation>
    <scope>NUCLEOTIDE SEQUENCE</scope>
    <source>
        <tissue evidence="3">Young leaves</tissue>
    </source>
</reference>
<keyword evidence="2" id="KW-0175">Coiled coil</keyword>
<dbReference type="EMBL" id="CP133615">
    <property type="protein sequence ID" value="WMV24689.1"/>
    <property type="molecule type" value="Genomic_DNA"/>
</dbReference>
<proteinExistence type="inferred from homology"/>
<sequence>MNMCLLSLQSLFSKEASRCYVDASLLHCITSQATLPSNQPSEALHLGRGHLFPYCTPRPGCGVAFVRSALPLNVGLPSASSDLVGLQSIAVRDKLESLCRELQRQNKVLMEECKRVSSEGQNLRLDLSNKFQDAIKEMLGFSYRVFLYCLMKVLLFCLSHSSSSNVLRLPPAGLTTRYHHSFSFM</sequence>
<comment type="similarity">
    <text evidence="1">Belongs to the taxilin family.</text>
</comment>
<dbReference type="AlphaFoldDB" id="A0AAF0QJ30"/>
<dbReference type="PANTHER" id="PTHR16127:SF13">
    <property type="entry name" value="GH01188P"/>
    <property type="match status" value="1"/>
</dbReference>
<dbReference type="GO" id="GO:0019905">
    <property type="term" value="F:syntaxin binding"/>
    <property type="evidence" value="ECO:0007669"/>
    <property type="project" value="InterPro"/>
</dbReference>
<keyword evidence="4" id="KW-1185">Reference proteome</keyword>
<accession>A0AAF0QJ30</accession>
<evidence type="ECO:0000313" key="4">
    <source>
        <dbReference type="Proteomes" id="UP001234989"/>
    </source>
</evidence>
<gene>
    <name evidence="3" type="ORF">MTR67_018074</name>
</gene>
<dbReference type="Pfam" id="PF09728">
    <property type="entry name" value="Taxilin"/>
    <property type="match status" value="1"/>
</dbReference>
<dbReference type="InterPro" id="IPR026183">
    <property type="entry name" value="Taxilin_fam"/>
</dbReference>
<feature type="coiled-coil region" evidence="2">
    <location>
        <begin position="92"/>
        <end position="119"/>
    </location>
</feature>
<dbReference type="PANTHER" id="PTHR16127">
    <property type="entry name" value="TAXILIN"/>
    <property type="match status" value="1"/>
</dbReference>
<protein>
    <submittedName>
        <fullName evidence="3">Uncharacterized protein</fullName>
    </submittedName>
</protein>
<organism evidence="3 4">
    <name type="scientific">Solanum verrucosum</name>
    <dbReference type="NCBI Taxonomy" id="315347"/>
    <lineage>
        <taxon>Eukaryota</taxon>
        <taxon>Viridiplantae</taxon>
        <taxon>Streptophyta</taxon>
        <taxon>Embryophyta</taxon>
        <taxon>Tracheophyta</taxon>
        <taxon>Spermatophyta</taxon>
        <taxon>Magnoliopsida</taxon>
        <taxon>eudicotyledons</taxon>
        <taxon>Gunneridae</taxon>
        <taxon>Pentapetalae</taxon>
        <taxon>asterids</taxon>
        <taxon>lamiids</taxon>
        <taxon>Solanales</taxon>
        <taxon>Solanaceae</taxon>
        <taxon>Solanoideae</taxon>
        <taxon>Solaneae</taxon>
        <taxon>Solanum</taxon>
    </lineage>
</organism>
<evidence type="ECO:0000256" key="2">
    <source>
        <dbReference type="SAM" id="Coils"/>
    </source>
</evidence>
<evidence type="ECO:0000256" key="1">
    <source>
        <dbReference type="ARBA" id="ARBA00009550"/>
    </source>
</evidence>
<name>A0AAF0QJ30_SOLVR</name>
<dbReference type="Proteomes" id="UP001234989">
    <property type="component" value="Chromosome 4"/>
</dbReference>
<evidence type="ECO:0000313" key="3">
    <source>
        <dbReference type="EMBL" id="WMV24689.1"/>
    </source>
</evidence>